<dbReference type="RefSeq" id="WP_194929381.1">
    <property type="nucleotide sequence ID" value="NZ_JADLZT010000001.1"/>
</dbReference>
<dbReference type="Pfam" id="PF22491">
    <property type="entry name" value="DUF6988"/>
    <property type="match status" value="1"/>
</dbReference>
<name>A0ABS0B2T2_9GAMM</name>
<evidence type="ECO:0008006" key="3">
    <source>
        <dbReference type="Google" id="ProtNLM"/>
    </source>
</evidence>
<comment type="caution">
    <text evidence="1">The sequence shown here is derived from an EMBL/GenBank/DDBJ whole genome shotgun (WGS) entry which is preliminary data.</text>
</comment>
<keyword evidence="2" id="KW-1185">Reference proteome</keyword>
<accession>A0ABS0B2T2</accession>
<evidence type="ECO:0000313" key="1">
    <source>
        <dbReference type="EMBL" id="MBF6022795.1"/>
    </source>
</evidence>
<sequence>MAKDAEVIAQVEAKAAEAHKLICQIAAVLAALKIDNTKRMFIALSLLVGSLEHARLLTSILSEEAGLSWLPAMTLHRSQIDHLVRGAYFAEPATDAEVAAFYADGTMPQLPKPKGGTRNMHLNEMAEAVQAHYTWDKRFATAIRNRWSPLSGITHGGIEVVNVYLKNGQVGNTDTDFAGLLPTIGDITALAYIVIAVCMRLSPLSQEEISGIVQPLFDAFKDFNGE</sequence>
<dbReference type="InterPro" id="IPR054257">
    <property type="entry name" value="DUF6988"/>
</dbReference>
<proteinExistence type="predicted"/>
<reference evidence="1 2" key="1">
    <citation type="submission" date="2020-11" db="EMBL/GenBank/DDBJ databases">
        <title>Draft Genome Sequence and Secondary Metabolite Biosynthetic Potential of the Lysobacter niastensis Type strain DSM 18481.</title>
        <authorList>
            <person name="Turrini P."/>
            <person name="Artuso I."/>
            <person name="Tescari M."/>
            <person name="Lugli G.A."/>
            <person name="Frangipani E."/>
            <person name="Ventura M."/>
            <person name="Visca P."/>
        </authorList>
    </citation>
    <scope>NUCLEOTIDE SEQUENCE [LARGE SCALE GENOMIC DNA]</scope>
    <source>
        <strain evidence="1 2">DSM 18481</strain>
    </source>
</reference>
<dbReference type="Proteomes" id="UP001429984">
    <property type="component" value="Unassembled WGS sequence"/>
</dbReference>
<gene>
    <name evidence="1" type="ORF">IU514_02020</name>
</gene>
<evidence type="ECO:0000313" key="2">
    <source>
        <dbReference type="Proteomes" id="UP001429984"/>
    </source>
</evidence>
<dbReference type="EMBL" id="JADLZT010000001">
    <property type="protein sequence ID" value="MBF6022795.1"/>
    <property type="molecule type" value="Genomic_DNA"/>
</dbReference>
<protein>
    <recommendedName>
        <fullName evidence="3">AbiV family abortive infection protein</fullName>
    </recommendedName>
</protein>
<organism evidence="1 2">
    <name type="scientific">Lysobacter niastensis</name>
    <dbReference type="NCBI Taxonomy" id="380629"/>
    <lineage>
        <taxon>Bacteria</taxon>
        <taxon>Pseudomonadati</taxon>
        <taxon>Pseudomonadota</taxon>
        <taxon>Gammaproteobacteria</taxon>
        <taxon>Lysobacterales</taxon>
        <taxon>Lysobacteraceae</taxon>
        <taxon>Lysobacter</taxon>
    </lineage>
</organism>